<accession>A0A429GFL8</accession>
<evidence type="ECO:0000259" key="1">
    <source>
        <dbReference type="SMART" id="SM00933"/>
    </source>
</evidence>
<dbReference type="EMBL" id="RCOS01000144">
    <property type="protein sequence ID" value="RSN72652.1"/>
    <property type="molecule type" value="Genomic_DNA"/>
</dbReference>
<dbReference type="Pfam" id="PF09376">
    <property type="entry name" value="NurA"/>
    <property type="match status" value="1"/>
</dbReference>
<dbReference type="AlphaFoldDB" id="A0A429GFL8"/>
<comment type="caution">
    <text evidence="2">The sequence shown here is derived from an EMBL/GenBank/DDBJ whole genome shotgun (WGS) entry which is preliminary data.</text>
</comment>
<dbReference type="SMART" id="SM00933">
    <property type="entry name" value="NurA"/>
    <property type="match status" value="1"/>
</dbReference>
<evidence type="ECO:0000313" key="3">
    <source>
        <dbReference type="Proteomes" id="UP000277582"/>
    </source>
</evidence>
<organism evidence="2 3">
    <name type="scientific">Candidatus Methanodesulfokora washburnensis</name>
    <dbReference type="NCBI Taxonomy" id="2478471"/>
    <lineage>
        <taxon>Archaea</taxon>
        <taxon>Thermoproteota</taxon>
        <taxon>Candidatus Korarchaeia</taxon>
        <taxon>Candidatus Korarchaeia incertae sedis</taxon>
        <taxon>Candidatus Methanodesulfokora</taxon>
    </lineage>
</organism>
<sequence length="421" mass="47995">MAEDSFFQMFLTEISKLSSISIAFDDSFRDVYLSFWHEFDGKSEESPSFVVADGSYAHTTFRGGVRAAVARAIANVYSHNNLIGDICDVDLRVGHGLKRISLYMRALEFKCLKRALESYSEVQMALCDGDLYPIIPPVLVKLGDQEVEAYAEYLNAFYDLYKLAAERKLLLIGVTKDSFVNYLGVKILSTFISQENPTLGRELSRVRSVKNILKKLSENRDQLKNCDAYLKEVGRMLMSSDEEIFDDYTNKSGFTYPLVLAPQPIYLSEEIKAGTRRWADSRIRRRLLAAGNPFSKIAEAFDRICELPPVVMSYWRPWHGIGVYRIDIGGWILGLNSDWGSVEGDYFLEGSTDKLREVIAVLNSLSPEPFTIKPLLDVDDLVRFRTDIYKECYEPLIIEALRRAGLKAVLTKRDLRELMVR</sequence>
<feature type="domain" description="NurA" evidence="1">
    <location>
        <begin position="47"/>
        <end position="384"/>
    </location>
</feature>
<dbReference type="RefSeq" id="WP_125672374.1">
    <property type="nucleotide sequence ID" value="NZ_RCOS01000144.1"/>
</dbReference>
<reference evidence="2 3" key="1">
    <citation type="submission" date="2018-10" db="EMBL/GenBank/DDBJ databases">
        <title>Co-occurring genomic capacity for anaerobic methane metabolism and dissimilatory sulfite reduction discovered in the Korarchaeota.</title>
        <authorList>
            <person name="Mckay L.J."/>
            <person name="Dlakic M."/>
            <person name="Fields M.W."/>
            <person name="Delmont T.O."/>
            <person name="Eren A.M."/>
            <person name="Jay Z.J."/>
            <person name="Klingelsmith K.B."/>
            <person name="Rusch D.B."/>
            <person name="Inskeep W.P."/>
        </authorList>
    </citation>
    <scope>NUCLEOTIDE SEQUENCE [LARGE SCALE GENOMIC DNA]</scope>
    <source>
        <strain evidence="2 3">MDKW</strain>
    </source>
</reference>
<dbReference type="Proteomes" id="UP000277582">
    <property type="component" value="Unassembled WGS sequence"/>
</dbReference>
<dbReference type="InterPro" id="IPR018977">
    <property type="entry name" value="NurA_domain"/>
</dbReference>
<evidence type="ECO:0000313" key="2">
    <source>
        <dbReference type="EMBL" id="RSN72652.1"/>
    </source>
</evidence>
<protein>
    <submittedName>
        <fullName evidence="2">DNA double-strand break repair nuclease NurA</fullName>
    </submittedName>
</protein>
<proteinExistence type="predicted"/>
<gene>
    <name evidence="2" type="ORF">D6D85_12920</name>
</gene>
<keyword evidence="3" id="KW-1185">Reference proteome</keyword>
<name>A0A429GFL8_9CREN</name>